<reference evidence="9 10" key="1">
    <citation type="submission" date="2024-01" db="EMBL/GenBank/DDBJ databases">
        <title>The genomes of 5 underutilized Papilionoideae crops provide insights into root nodulation and disease resistance.</title>
        <authorList>
            <person name="Yuan L."/>
        </authorList>
    </citation>
    <scope>NUCLEOTIDE SEQUENCE [LARGE SCALE GENOMIC DNA]</scope>
    <source>
        <strain evidence="9">LY-2023</strain>
        <tissue evidence="9">Leaf</tissue>
    </source>
</reference>
<proteinExistence type="inferred from homology"/>
<evidence type="ECO:0000256" key="2">
    <source>
        <dbReference type="ARBA" id="ARBA00005507"/>
    </source>
</evidence>
<dbReference type="GO" id="GO:0010215">
    <property type="term" value="P:cellulose microfibril organization"/>
    <property type="evidence" value="ECO:0007669"/>
    <property type="project" value="InterPro"/>
</dbReference>
<evidence type="ECO:0000256" key="5">
    <source>
        <dbReference type="ARBA" id="ARBA00023180"/>
    </source>
</evidence>
<dbReference type="EMBL" id="JAYKXN010000003">
    <property type="protein sequence ID" value="KAK7302348.1"/>
    <property type="molecule type" value="Genomic_DNA"/>
</dbReference>
<dbReference type="GO" id="GO:0005886">
    <property type="term" value="C:plasma membrane"/>
    <property type="evidence" value="ECO:0007669"/>
    <property type="project" value="UniProtKB-SubCell"/>
</dbReference>
<dbReference type="GO" id="GO:0098552">
    <property type="term" value="C:side of membrane"/>
    <property type="evidence" value="ECO:0007669"/>
    <property type="project" value="UniProtKB-KW"/>
</dbReference>
<gene>
    <name evidence="9" type="ORF">RJT34_13235</name>
</gene>
<feature type="domain" description="COBRA C-terminal" evidence="8">
    <location>
        <begin position="325"/>
        <end position="516"/>
    </location>
</feature>
<feature type="transmembrane region" description="Helical" evidence="7">
    <location>
        <begin position="97"/>
        <end position="120"/>
    </location>
</feature>
<keyword evidence="5" id="KW-0325">Glycoprotein</keyword>
<dbReference type="PANTHER" id="PTHR31673:SF30">
    <property type="entry name" value="COBRA-LIKE PROTEIN 6"/>
    <property type="match status" value="1"/>
</dbReference>
<dbReference type="AlphaFoldDB" id="A0AAN9JNM7"/>
<keyword evidence="10" id="KW-1185">Reference proteome</keyword>
<organism evidence="9 10">
    <name type="scientific">Clitoria ternatea</name>
    <name type="common">Butterfly pea</name>
    <dbReference type="NCBI Taxonomy" id="43366"/>
    <lineage>
        <taxon>Eukaryota</taxon>
        <taxon>Viridiplantae</taxon>
        <taxon>Streptophyta</taxon>
        <taxon>Embryophyta</taxon>
        <taxon>Tracheophyta</taxon>
        <taxon>Spermatophyta</taxon>
        <taxon>Magnoliopsida</taxon>
        <taxon>eudicotyledons</taxon>
        <taxon>Gunneridae</taxon>
        <taxon>Pentapetalae</taxon>
        <taxon>rosids</taxon>
        <taxon>fabids</taxon>
        <taxon>Fabales</taxon>
        <taxon>Fabaceae</taxon>
        <taxon>Papilionoideae</taxon>
        <taxon>50 kb inversion clade</taxon>
        <taxon>NPAAA clade</taxon>
        <taxon>indigoferoid/millettioid clade</taxon>
        <taxon>Phaseoleae</taxon>
        <taxon>Clitoria</taxon>
    </lineage>
</organism>
<keyword evidence="7" id="KW-0812">Transmembrane</keyword>
<sequence>MFGIGEAMTNNACSKDSIQNINLNLEEKLDELRRLMGKVDGDPLRIVGVVRSLLCCRRLMVTYTLYANEILKDEFCLNMINTNLQEFSFGVVKTCGLVGVEVVSLLSFFMKFFFFIILIYDWNADGYDTLDPLGNITVTWDFLSDNGDTIDVRVSIYNFQLFRHVEEPGWRLGWTWKDDEVIWAMLGAEATEQGDCTRFRGQQKPHCCEKKPVIIDLMPGAPYNMQSTNCCKGGVLTSMTQDASKLGATFQMNYMKASVPLRHLKGSNFTMPKHFTFGIPGYTCGIPFQVPPTKFTKDGHRWQQVLETWNVTCIYSQFLAAPAPKCCVSLSAFYNSTIVPCPTCSCNCQGLSGANCVNSDKTSMLQLPQAKDGTPPAPIVRCSHHMCPIRVHWHVKQSYKEYWRVKITITNLNLIKNYSQWNLVVLHPNLRSVYQVFSFNYKSLPIYGNFNDIGMFWGLQYYNDMLLAHGDNGNVQTEVLLRKDAGEFSFKDGWTFPRKISFNGDECVMPSPDAYPRLPNTAHVATKSPLILLFSIIILLPILF</sequence>
<evidence type="ECO:0000313" key="9">
    <source>
        <dbReference type="EMBL" id="KAK7302348.1"/>
    </source>
</evidence>
<comment type="similarity">
    <text evidence="2">Belongs to the COBRA family.</text>
</comment>
<dbReference type="GO" id="GO:0052324">
    <property type="term" value="P:plant-type cell wall cellulose biosynthetic process"/>
    <property type="evidence" value="ECO:0007669"/>
    <property type="project" value="TreeGrafter"/>
</dbReference>
<dbReference type="Pfam" id="PF04833">
    <property type="entry name" value="COBRA"/>
    <property type="match status" value="1"/>
</dbReference>
<evidence type="ECO:0000256" key="7">
    <source>
        <dbReference type="SAM" id="Phobius"/>
    </source>
</evidence>
<keyword evidence="7" id="KW-1133">Transmembrane helix</keyword>
<evidence type="ECO:0000259" key="8">
    <source>
        <dbReference type="Pfam" id="PF25079"/>
    </source>
</evidence>
<keyword evidence="6" id="KW-0449">Lipoprotein</keyword>
<dbReference type="InterPro" id="IPR056900">
    <property type="entry name" value="COB_C"/>
</dbReference>
<keyword evidence="7" id="KW-0472">Membrane</keyword>
<evidence type="ECO:0000256" key="3">
    <source>
        <dbReference type="ARBA" id="ARBA00022622"/>
    </source>
</evidence>
<keyword evidence="3" id="KW-0336">GPI-anchor</keyword>
<protein>
    <recommendedName>
        <fullName evidence="8">COBRA C-terminal domain-containing protein</fullName>
    </recommendedName>
</protein>
<evidence type="ECO:0000256" key="6">
    <source>
        <dbReference type="ARBA" id="ARBA00023288"/>
    </source>
</evidence>
<accession>A0AAN9JNM7</accession>
<evidence type="ECO:0000313" key="10">
    <source>
        <dbReference type="Proteomes" id="UP001359559"/>
    </source>
</evidence>
<keyword evidence="4" id="KW-0732">Signal</keyword>
<comment type="caution">
    <text evidence="9">The sequence shown here is derived from an EMBL/GenBank/DDBJ whole genome shotgun (WGS) entry which is preliminary data.</text>
</comment>
<dbReference type="InterPro" id="IPR006918">
    <property type="entry name" value="COBRA_pln"/>
</dbReference>
<dbReference type="Pfam" id="PF25079">
    <property type="entry name" value="COB_C"/>
    <property type="match status" value="1"/>
</dbReference>
<dbReference type="PANTHER" id="PTHR31673">
    <property type="entry name" value="PROTEIN COBRA"/>
    <property type="match status" value="1"/>
</dbReference>
<dbReference type="Proteomes" id="UP001359559">
    <property type="component" value="Unassembled WGS sequence"/>
</dbReference>
<evidence type="ECO:0000256" key="1">
    <source>
        <dbReference type="ARBA" id="ARBA00004609"/>
    </source>
</evidence>
<evidence type="ECO:0000256" key="4">
    <source>
        <dbReference type="ARBA" id="ARBA00022729"/>
    </source>
</evidence>
<name>A0AAN9JNM7_CLITE</name>
<comment type="subcellular location">
    <subcellularLocation>
        <location evidence="1">Cell membrane</location>
        <topology evidence="1">Lipid-anchor</topology>
        <topology evidence="1">GPI-anchor</topology>
    </subcellularLocation>
</comment>